<keyword evidence="2 5" id="KW-0812">Transmembrane</keyword>
<protein>
    <recommendedName>
        <fullName evidence="6">SUN domain-containing protein</fullName>
    </recommendedName>
</protein>
<evidence type="ECO:0000256" key="5">
    <source>
        <dbReference type="SAM" id="Phobius"/>
    </source>
</evidence>
<dbReference type="InterPro" id="IPR012919">
    <property type="entry name" value="SUN_dom"/>
</dbReference>
<accession>A0AAW0FT85</accession>
<dbReference type="PANTHER" id="PTHR12911:SF8">
    <property type="entry name" value="KLAROID PROTEIN-RELATED"/>
    <property type="match status" value="1"/>
</dbReference>
<keyword evidence="3 5" id="KW-1133">Transmembrane helix</keyword>
<proteinExistence type="predicted"/>
<evidence type="ECO:0000313" key="8">
    <source>
        <dbReference type="Proteomes" id="UP001385951"/>
    </source>
</evidence>
<feature type="domain" description="SUN" evidence="6">
    <location>
        <begin position="121"/>
        <end position="316"/>
    </location>
</feature>
<dbReference type="PROSITE" id="PS51469">
    <property type="entry name" value="SUN"/>
    <property type="match status" value="1"/>
</dbReference>
<organism evidence="7 8">
    <name type="scientific">Cerrena zonata</name>
    <dbReference type="NCBI Taxonomy" id="2478898"/>
    <lineage>
        <taxon>Eukaryota</taxon>
        <taxon>Fungi</taxon>
        <taxon>Dikarya</taxon>
        <taxon>Basidiomycota</taxon>
        <taxon>Agaricomycotina</taxon>
        <taxon>Agaricomycetes</taxon>
        <taxon>Polyporales</taxon>
        <taxon>Cerrenaceae</taxon>
        <taxon>Cerrena</taxon>
    </lineage>
</organism>
<gene>
    <name evidence="7" type="ORF">QCA50_016056</name>
</gene>
<feature type="transmembrane region" description="Helical" evidence="5">
    <location>
        <begin position="61"/>
        <end position="79"/>
    </location>
</feature>
<evidence type="ECO:0000256" key="2">
    <source>
        <dbReference type="ARBA" id="ARBA00022692"/>
    </source>
</evidence>
<evidence type="ECO:0000256" key="1">
    <source>
        <dbReference type="ARBA" id="ARBA00004370"/>
    </source>
</evidence>
<dbReference type="GO" id="GO:0043495">
    <property type="term" value="F:protein-membrane adaptor activity"/>
    <property type="evidence" value="ECO:0007669"/>
    <property type="project" value="TreeGrafter"/>
</dbReference>
<dbReference type="GO" id="GO:0034993">
    <property type="term" value="C:meiotic nuclear membrane microtubule tethering complex"/>
    <property type="evidence" value="ECO:0007669"/>
    <property type="project" value="TreeGrafter"/>
</dbReference>
<comment type="caution">
    <text evidence="7">The sequence shown here is derived from an EMBL/GenBank/DDBJ whole genome shotgun (WGS) entry which is preliminary data.</text>
</comment>
<comment type="subcellular location">
    <subcellularLocation>
        <location evidence="1">Membrane</location>
    </subcellularLocation>
</comment>
<keyword evidence="8" id="KW-1185">Reference proteome</keyword>
<evidence type="ECO:0000256" key="4">
    <source>
        <dbReference type="ARBA" id="ARBA00023136"/>
    </source>
</evidence>
<sequence>MFNPAPFLRRKTDISRYQPARFRSKTPELTTDTHRAKPIHSPLVTQTHRAVASSSPRTRTLTPYVALLAMLVVGLLAILQSWSSVRSRVELVAHHYLPSTYIRNPNLALVDNGAASLASYNAVGSIYTNNARWLSLHPEYADGSSPMTEGMDCGGANAPLHTTADPDRRWCLMGSRGQLGIILAYPGRITNVSIAHPPSFSGLPNAPRDIIVWGVVDGETNEGIYVNSGDVLQDLRSRLPVKTPFPRYNGRAVSYVPLAAFSYNIRNIDLFQMFDVFPEVHQVRMDFGIIVVQIVSNWGELSFTALHHVGIYGERADVTTSGRD</sequence>
<dbReference type="EMBL" id="JASBNA010000046">
    <property type="protein sequence ID" value="KAK7680748.1"/>
    <property type="molecule type" value="Genomic_DNA"/>
</dbReference>
<reference evidence="7 8" key="1">
    <citation type="submission" date="2022-09" db="EMBL/GenBank/DDBJ databases">
        <authorList>
            <person name="Palmer J.M."/>
        </authorList>
    </citation>
    <scope>NUCLEOTIDE SEQUENCE [LARGE SCALE GENOMIC DNA]</scope>
    <source>
        <strain evidence="7 8">DSM 7382</strain>
    </source>
</reference>
<dbReference type="PANTHER" id="PTHR12911">
    <property type="entry name" value="SAD1/UNC-84-LIKE PROTEIN-RELATED"/>
    <property type="match status" value="1"/>
</dbReference>
<dbReference type="Proteomes" id="UP001385951">
    <property type="component" value="Unassembled WGS sequence"/>
</dbReference>
<evidence type="ECO:0000259" key="6">
    <source>
        <dbReference type="PROSITE" id="PS51469"/>
    </source>
</evidence>
<dbReference type="Gene3D" id="2.60.120.260">
    <property type="entry name" value="Galactose-binding domain-like"/>
    <property type="match status" value="1"/>
</dbReference>
<evidence type="ECO:0000313" key="7">
    <source>
        <dbReference type="EMBL" id="KAK7680748.1"/>
    </source>
</evidence>
<dbReference type="InterPro" id="IPR045119">
    <property type="entry name" value="SUN1-5"/>
</dbReference>
<dbReference type="AlphaFoldDB" id="A0AAW0FT85"/>
<name>A0AAW0FT85_9APHY</name>
<evidence type="ECO:0000256" key="3">
    <source>
        <dbReference type="ARBA" id="ARBA00022989"/>
    </source>
</evidence>
<keyword evidence="4 5" id="KW-0472">Membrane</keyword>